<organism evidence="9 10">
    <name type="scientific">Brassica campestris</name>
    <name type="common">Field mustard</name>
    <dbReference type="NCBI Taxonomy" id="3711"/>
    <lineage>
        <taxon>Eukaryota</taxon>
        <taxon>Viridiplantae</taxon>
        <taxon>Streptophyta</taxon>
        <taxon>Embryophyta</taxon>
        <taxon>Tracheophyta</taxon>
        <taxon>Spermatophyta</taxon>
        <taxon>Magnoliopsida</taxon>
        <taxon>eudicotyledons</taxon>
        <taxon>Gunneridae</taxon>
        <taxon>Pentapetalae</taxon>
        <taxon>rosids</taxon>
        <taxon>malvids</taxon>
        <taxon>Brassicales</taxon>
        <taxon>Brassicaceae</taxon>
        <taxon>Brassiceae</taxon>
        <taxon>Brassica</taxon>
    </lineage>
</organism>
<reference evidence="9 10" key="1">
    <citation type="submission" date="2018-06" db="EMBL/GenBank/DDBJ databases">
        <title>WGS assembly of Brassica rapa FPsc.</title>
        <authorList>
            <person name="Bowman J."/>
            <person name="Kohchi T."/>
            <person name="Yamato K."/>
            <person name="Jenkins J."/>
            <person name="Shu S."/>
            <person name="Ishizaki K."/>
            <person name="Yamaoka S."/>
            <person name="Nishihama R."/>
            <person name="Nakamura Y."/>
            <person name="Berger F."/>
            <person name="Adam C."/>
            <person name="Aki S."/>
            <person name="Althoff F."/>
            <person name="Araki T."/>
            <person name="Arteaga-Vazquez M."/>
            <person name="Balasubrmanian S."/>
            <person name="Bauer D."/>
            <person name="Boehm C."/>
            <person name="Briginshaw L."/>
            <person name="Caballero-Perez J."/>
            <person name="Catarino B."/>
            <person name="Chen F."/>
            <person name="Chiyoda S."/>
            <person name="Chovatia M."/>
            <person name="Davies K."/>
            <person name="Delmans M."/>
            <person name="Demura T."/>
            <person name="Dierschke T."/>
            <person name="Dolan L."/>
            <person name="Dorantes-Acosta A."/>
            <person name="Eklund D."/>
            <person name="Florent S."/>
            <person name="Flores-Sandoval E."/>
            <person name="Fujiyama A."/>
            <person name="Fukuzawa H."/>
            <person name="Galik B."/>
            <person name="Grimanelli D."/>
            <person name="Grimwood J."/>
            <person name="Grossniklaus U."/>
            <person name="Hamada T."/>
            <person name="Haseloff J."/>
            <person name="Hetherington A."/>
            <person name="Higo A."/>
            <person name="Hirakawa Y."/>
            <person name="Hundley H."/>
            <person name="Ikeda Y."/>
            <person name="Inoue K."/>
            <person name="Inoue S."/>
            <person name="Ishida S."/>
            <person name="Jia Q."/>
            <person name="Kakita M."/>
            <person name="Kanazawa T."/>
            <person name="Kawai Y."/>
            <person name="Kawashima T."/>
            <person name="Kennedy M."/>
            <person name="Kinose K."/>
            <person name="Kinoshita T."/>
            <person name="Kohara Y."/>
            <person name="Koide E."/>
            <person name="Komatsu K."/>
            <person name="Kopischke S."/>
            <person name="Kubo M."/>
            <person name="Kyozuka J."/>
            <person name="Lagercrantz U."/>
            <person name="Lin S."/>
            <person name="Lindquist E."/>
            <person name="Lipzen A."/>
            <person name="Lu C."/>
            <person name="Luna E."/>
            <person name="Martienssen R."/>
            <person name="Minamino N."/>
            <person name="Mizutani M."/>
            <person name="Mizutani M."/>
            <person name="Mochizuki N."/>
            <person name="Monte I."/>
            <person name="Mosher R."/>
            <person name="Nagasaki H."/>
            <person name="Nakagami H."/>
            <person name="Naramoto S."/>
            <person name="Nishitani K."/>
            <person name="Ohtani M."/>
            <person name="Okamoto T."/>
            <person name="Okumura M."/>
            <person name="Phillips J."/>
            <person name="Pollak B."/>
            <person name="Reinders A."/>
            <person name="Roevekamp M."/>
            <person name="Sano R."/>
            <person name="Sawa S."/>
            <person name="Schmid M."/>
            <person name="Shirakawa M."/>
            <person name="Solano R."/>
            <person name="Spunde A."/>
            <person name="Suetsugu N."/>
            <person name="Sugano S."/>
            <person name="Sugiyama A."/>
            <person name="Sun R."/>
            <person name="Suzuki Y."/>
            <person name="Takenaka M."/>
            <person name="Takezawa D."/>
            <person name="Tomogane H."/>
            <person name="Tsuzuki M."/>
            <person name="Ueda T."/>
            <person name="Umeda M."/>
            <person name="Ward J."/>
            <person name="Watanabe Y."/>
            <person name="Yazaki K."/>
            <person name="Yokoyama R."/>
            <person name="Yoshitake Y."/>
            <person name="Yotsui I."/>
            <person name="Zachgo S."/>
            <person name="Schmutz J."/>
        </authorList>
    </citation>
    <scope>NUCLEOTIDE SEQUENCE [LARGE SCALE GENOMIC DNA]</scope>
    <source>
        <strain evidence="10">cv. B-3</strain>
    </source>
</reference>
<gene>
    <name evidence="9" type="ORF">BRARA_C01094</name>
</gene>
<evidence type="ECO:0000313" key="9">
    <source>
        <dbReference type="EMBL" id="RID68969.1"/>
    </source>
</evidence>
<dbReference type="PANTHER" id="PTHR33076">
    <property type="entry name" value="NON-SPECIFIC LIPID-TRANSFER PROTEIN 2-RELATED"/>
    <property type="match status" value="1"/>
</dbReference>
<dbReference type="Pfam" id="PF00234">
    <property type="entry name" value="Tryp_alpha_amyl"/>
    <property type="match status" value="1"/>
</dbReference>
<dbReference type="SUPFAM" id="SSF47699">
    <property type="entry name" value="Bifunctional inhibitor/lipid-transfer protein/seed storage 2S albumin"/>
    <property type="match status" value="1"/>
</dbReference>
<protein>
    <recommendedName>
        <fullName evidence="6">Non-specific lipid-transfer protein</fullName>
    </recommendedName>
</protein>
<dbReference type="InterPro" id="IPR016140">
    <property type="entry name" value="Bifunc_inhib/LTP/seed_store"/>
</dbReference>
<dbReference type="EMBL" id="CM010630">
    <property type="protein sequence ID" value="RID68969.1"/>
    <property type="molecule type" value="Genomic_DNA"/>
</dbReference>
<dbReference type="CDD" id="cd01960">
    <property type="entry name" value="nsLTP1"/>
    <property type="match status" value="1"/>
</dbReference>
<keyword evidence="3 6" id="KW-0813">Transport</keyword>
<evidence type="ECO:0000256" key="2">
    <source>
        <dbReference type="ARBA" id="ARBA00009748"/>
    </source>
</evidence>
<keyword evidence="4 6" id="KW-0446">Lipid-binding</keyword>
<dbReference type="PROSITE" id="PS00597">
    <property type="entry name" value="PLANT_LTP"/>
    <property type="match status" value="1"/>
</dbReference>
<name>A0A397ZTN3_BRACM</name>
<evidence type="ECO:0000256" key="6">
    <source>
        <dbReference type="RuleBase" id="RU000628"/>
    </source>
</evidence>
<keyword evidence="7" id="KW-0732">Signal</keyword>
<dbReference type="InterPro" id="IPR036312">
    <property type="entry name" value="Bifun_inhib/LTP/seed_sf"/>
</dbReference>
<comment type="similarity">
    <text evidence="2 6">Belongs to the plant LTP family.</text>
</comment>
<dbReference type="Gene3D" id="1.10.110.10">
    <property type="entry name" value="Plant lipid-transfer and hydrophobic proteins"/>
    <property type="match status" value="1"/>
</dbReference>
<evidence type="ECO:0000256" key="1">
    <source>
        <dbReference type="ARBA" id="ARBA00003211"/>
    </source>
</evidence>
<feature type="chain" id="PRO_5017431649" description="Non-specific lipid-transfer protein" evidence="7">
    <location>
        <begin position="24"/>
        <end position="134"/>
    </location>
</feature>
<dbReference type="GO" id="GO:0006869">
    <property type="term" value="P:lipid transport"/>
    <property type="evidence" value="ECO:0007669"/>
    <property type="project" value="InterPro"/>
</dbReference>
<keyword evidence="5" id="KW-1015">Disulfide bond</keyword>
<dbReference type="GO" id="GO:0008289">
    <property type="term" value="F:lipid binding"/>
    <property type="evidence" value="ECO:0007669"/>
    <property type="project" value="UniProtKB-KW"/>
</dbReference>
<sequence length="134" mass="14463">MVSALRFFTCLVLAVCIVASVDAAISCDTVVSSLGPCYFYLRQGGIVPPSCCRGVRNLNGMAQTTPDRQQACKCVQSFTKSVPGLNQNLASGLPGKCGVSLPYPISISMNCDNVKLIKRNSYIIVRMKSMVYNK</sequence>
<dbReference type="FunFam" id="1.10.110.10:FF:000002">
    <property type="entry name" value="Non-specific lipid-transfer protein"/>
    <property type="match status" value="1"/>
</dbReference>
<feature type="signal peptide" evidence="7">
    <location>
        <begin position="1"/>
        <end position="23"/>
    </location>
</feature>
<accession>A0A397ZTN3</accession>
<dbReference type="PRINTS" id="PR00382">
    <property type="entry name" value="LIPIDTRNSFER"/>
</dbReference>
<proteinExistence type="inferred from homology"/>
<dbReference type="Proteomes" id="UP000264353">
    <property type="component" value="Chromosome A3"/>
</dbReference>
<dbReference type="AlphaFoldDB" id="A0A397ZTN3"/>
<evidence type="ECO:0000259" key="8">
    <source>
        <dbReference type="SMART" id="SM00499"/>
    </source>
</evidence>
<evidence type="ECO:0000256" key="4">
    <source>
        <dbReference type="ARBA" id="ARBA00023121"/>
    </source>
</evidence>
<dbReference type="InterPro" id="IPR000528">
    <property type="entry name" value="Plant_nsLTP"/>
</dbReference>
<feature type="domain" description="Bifunctional inhibitor/plant lipid transfer protein/seed storage helical" evidence="8">
    <location>
        <begin position="27"/>
        <end position="111"/>
    </location>
</feature>
<evidence type="ECO:0000256" key="7">
    <source>
        <dbReference type="SAM" id="SignalP"/>
    </source>
</evidence>
<evidence type="ECO:0000256" key="5">
    <source>
        <dbReference type="ARBA" id="ARBA00023157"/>
    </source>
</evidence>
<evidence type="ECO:0000256" key="3">
    <source>
        <dbReference type="ARBA" id="ARBA00022448"/>
    </source>
</evidence>
<dbReference type="SMART" id="SM00499">
    <property type="entry name" value="AAI"/>
    <property type="match status" value="1"/>
</dbReference>
<comment type="function">
    <text evidence="1 6">Plant non-specific lipid-transfer proteins transfer phospholipids as well as galactolipids across membranes. May play a role in wax or cutin deposition in the cell walls of expanding epidermal cells and certain secretory tissues.</text>
</comment>
<evidence type="ECO:0000313" key="10">
    <source>
        <dbReference type="Proteomes" id="UP000264353"/>
    </source>
</evidence>